<sequence length="250" mass="29207">MKKIILPLISILSIGALVVILLLSQQNKVNNSPEVLKERFFSQYAEVISHEHTFPTTSSYSIRLKQSFFNDNDIQEQAKFLFDLYDDYIENALTSEEKERAEYHSLNVYSELDRDKEKIDAFYGGDFVYDVKKESIYFKKLSGEIDRTLEIPLFMSEGNYFEPTNEEVLYGVTETYQSKTKEQKVKDSWTTSSGEDITKMESKEIEKELNKRYKGKSENYDSKGEYKPVDSMTQNEIQDELEDILNESLK</sequence>
<name>A0ABD4HQN9_ENTGA</name>
<proteinExistence type="predicted"/>
<accession>A0ABD4HQN9</accession>
<evidence type="ECO:0000313" key="2">
    <source>
        <dbReference type="EMBL" id="MBA0973521.1"/>
    </source>
</evidence>
<gene>
    <name evidence="2" type="ORF">HWH42_13190</name>
</gene>
<feature type="compositionally biased region" description="Basic and acidic residues" evidence="1">
    <location>
        <begin position="210"/>
        <end position="228"/>
    </location>
</feature>
<evidence type="ECO:0000313" key="3">
    <source>
        <dbReference type="Proteomes" id="UP000571857"/>
    </source>
</evidence>
<comment type="caution">
    <text evidence="2">The sequence shown here is derived from an EMBL/GenBank/DDBJ whole genome shotgun (WGS) entry which is preliminary data.</text>
</comment>
<dbReference type="Proteomes" id="UP000571857">
    <property type="component" value="Unassembled WGS sequence"/>
</dbReference>
<reference evidence="2 3" key="1">
    <citation type="submission" date="2020-06" db="EMBL/GenBank/DDBJ databases">
        <title>Crossreactivity between MHC class I-restricted antigens from cancer cells and an enterococcal bacteriophage.</title>
        <authorList>
            <person name="Fluckiger A."/>
            <person name="Daillere R."/>
            <person name="Sassi M."/>
            <person name="Cattoir V."/>
            <person name="Kroemer G."/>
            <person name="Zitvogel L."/>
        </authorList>
    </citation>
    <scope>NUCLEOTIDE SEQUENCE [LARGE SCALE GENOMIC DNA]</scope>
    <source>
        <strain evidence="2 3">EG4</strain>
    </source>
</reference>
<protein>
    <submittedName>
        <fullName evidence="2">Uncharacterized protein</fullName>
    </submittedName>
</protein>
<feature type="region of interest" description="Disordered" evidence="1">
    <location>
        <begin position="210"/>
        <end position="236"/>
    </location>
</feature>
<dbReference type="AlphaFoldDB" id="A0ABD4HQN9"/>
<dbReference type="EMBL" id="JABXJK010000064">
    <property type="protein sequence ID" value="MBA0973521.1"/>
    <property type="molecule type" value="Genomic_DNA"/>
</dbReference>
<organism evidence="2 3">
    <name type="scientific">Enterococcus gallinarum</name>
    <dbReference type="NCBI Taxonomy" id="1353"/>
    <lineage>
        <taxon>Bacteria</taxon>
        <taxon>Bacillati</taxon>
        <taxon>Bacillota</taxon>
        <taxon>Bacilli</taxon>
        <taxon>Lactobacillales</taxon>
        <taxon>Enterococcaceae</taxon>
        <taxon>Enterococcus</taxon>
    </lineage>
</organism>
<dbReference type="RefSeq" id="WP_176333577.1">
    <property type="nucleotide sequence ID" value="NZ_CAKOCH010000009.1"/>
</dbReference>
<evidence type="ECO:0000256" key="1">
    <source>
        <dbReference type="SAM" id="MobiDB-lite"/>
    </source>
</evidence>